<comment type="caution">
    <text evidence="2">The sequence shown here is derived from an EMBL/GenBank/DDBJ whole genome shotgun (WGS) entry which is preliminary data.</text>
</comment>
<keyword evidence="1" id="KW-0472">Membrane</keyword>
<accession>A0A2H0NE34</accession>
<name>A0A2H0NE34_9BACT</name>
<proteinExistence type="predicted"/>
<feature type="transmembrane region" description="Helical" evidence="1">
    <location>
        <begin position="12"/>
        <end position="29"/>
    </location>
</feature>
<organism evidence="2 3">
    <name type="scientific">Candidatus Komeilibacteria bacterium CG11_big_fil_rev_8_21_14_0_20_36_20</name>
    <dbReference type="NCBI Taxonomy" id="1974477"/>
    <lineage>
        <taxon>Bacteria</taxon>
        <taxon>Candidatus Komeiliibacteriota</taxon>
    </lineage>
</organism>
<dbReference type="EMBL" id="PCWQ01000007">
    <property type="protein sequence ID" value="PIR07148.1"/>
    <property type="molecule type" value="Genomic_DNA"/>
</dbReference>
<sequence length="141" mass="16235">MSKQFNPSQTNIILIIVSLVVVFLVGQYYNPEPEYSRKNFYLVFGEEPADSVVAQIAVDYQLNNLTEQICQMDYLLHVAQLGNDSLEIIYQLNLKKIANQINLAKHFWFSVPEEAEKLTIEPLGRKKIKYPALKLRKAGLF</sequence>
<keyword evidence="1" id="KW-1133">Transmembrane helix</keyword>
<protein>
    <submittedName>
        <fullName evidence="2">Uncharacterized protein</fullName>
    </submittedName>
</protein>
<reference evidence="2 3" key="1">
    <citation type="submission" date="2017-09" db="EMBL/GenBank/DDBJ databases">
        <title>Depth-based differentiation of microbial function through sediment-hosted aquifers and enrichment of novel symbionts in the deep terrestrial subsurface.</title>
        <authorList>
            <person name="Probst A.J."/>
            <person name="Ladd B."/>
            <person name="Jarett J.K."/>
            <person name="Geller-Mcgrath D.E."/>
            <person name="Sieber C.M."/>
            <person name="Emerson J.B."/>
            <person name="Anantharaman K."/>
            <person name="Thomas B.C."/>
            <person name="Malmstrom R."/>
            <person name="Stieglmeier M."/>
            <person name="Klingl A."/>
            <person name="Woyke T."/>
            <person name="Ryan C.M."/>
            <person name="Banfield J.F."/>
        </authorList>
    </citation>
    <scope>NUCLEOTIDE SEQUENCE [LARGE SCALE GENOMIC DNA]</scope>
    <source>
        <strain evidence="2">CG11_big_fil_rev_8_21_14_0_20_36_20</strain>
    </source>
</reference>
<gene>
    <name evidence="2" type="ORF">COV55_01815</name>
</gene>
<dbReference type="AlphaFoldDB" id="A0A2H0NE34"/>
<keyword evidence="1" id="KW-0812">Transmembrane</keyword>
<evidence type="ECO:0000313" key="2">
    <source>
        <dbReference type="EMBL" id="PIR07148.1"/>
    </source>
</evidence>
<evidence type="ECO:0000256" key="1">
    <source>
        <dbReference type="SAM" id="Phobius"/>
    </source>
</evidence>
<evidence type="ECO:0000313" key="3">
    <source>
        <dbReference type="Proteomes" id="UP000230564"/>
    </source>
</evidence>
<dbReference type="Proteomes" id="UP000230564">
    <property type="component" value="Unassembled WGS sequence"/>
</dbReference>